<dbReference type="InterPro" id="IPR027417">
    <property type="entry name" value="P-loop_NTPase"/>
</dbReference>
<gene>
    <name evidence="1" type="ORF">C1H46_036942</name>
</gene>
<dbReference type="Gene3D" id="3.40.50.300">
    <property type="entry name" value="P-loop containing nucleotide triphosphate hydrolases"/>
    <property type="match status" value="1"/>
</dbReference>
<proteinExistence type="predicted"/>
<comment type="caution">
    <text evidence="1">The sequence shown here is derived from an EMBL/GenBank/DDBJ whole genome shotgun (WGS) entry which is preliminary data.</text>
</comment>
<evidence type="ECO:0008006" key="3">
    <source>
        <dbReference type="Google" id="ProtNLM"/>
    </source>
</evidence>
<accession>A0A540KU25</accession>
<sequence>MKECTVITVAHRIPAVVDNDLVLVLDQGKIVQYDSPAQLIQDSSSAFSKLVAEFLRRSSTSMMTTNYYYSLVEIDNRARTESSFLNSMVFSLIFAPDFCLSGSDSCTNSSSCKDQITTFYLMLISDLYV</sequence>
<dbReference type="Proteomes" id="UP000315295">
    <property type="component" value="Unassembled WGS sequence"/>
</dbReference>
<evidence type="ECO:0000313" key="2">
    <source>
        <dbReference type="Proteomes" id="UP000315295"/>
    </source>
</evidence>
<evidence type="ECO:0000313" key="1">
    <source>
        <dbReference type="EMBL" id="TQD77512.1"/>
    </source>
</evidence>
<keyword evidence="2" id="KW-1185">Reference proteome</keyword>
<reference evidence="1 2" key="1">
    <citation type="journal article" date="2019" name="G3 (Bethesda)">
        <title>Sequencing of a Wild Apple (Malus baccata) Genome Unravels the Differences Between Cultivated and Wild Apple Species Regarding Disease Resistance and Cold Tolerance.</title>
        <authorList>
            <person name="Chen X."/>
        </authorList>
    </citation>
    <scope>NUCLEOTIDE SEQUENCE [LARGE SCALE GENOMIC DNA]</scope>
    <source>
        <strain evidence="2">cv. Shandingzi</strain>
        <tissue evidence="1">Leaves</tissue>
    </source>
</reference>
<dbReference type="SUPFAM" id="SSF52540">
    <property type="entry name" value="P-loop containing nucleoside triphosphate hydrolases"/>
    <property type="match status" value="1"/>
</dbReference>
<dbReference type="AlphaFoldDB" id="A0A540KU25"/>
<organism evidence="1 2">
    <name type="scientific">Malus baccata</name>
    <name type="common">Siberian crab apple</name>
    <name type="synonym">Pyrus baccata</name>
    <dbReference type="NCBI Taxonomy" id="106549"/>
    <lineage>
        <taxon>Eukaryota</taxon>
        <taxon>Viridiplantae</taxon>
        <taxon>Streptophyta</taxon>
        <taxon>Embryophyta</taxon>
        <taxon>Tracheophyta</taxon>
        <taxon>Spermatophyta</taxon>
        <taxon>Magnoliopsida</taxon>
        <taxon>eudicotyledons</taxon>
        <taxon>Gunneridae</taxon>
        <taxon>Pentapetalae</taxon>
        <taxon>rosids</taxon>
        <taxon>fabids</taxon>
        <taxon>Rosales</taxon>
        <taxon>Rosaceae</taxon>
        <taxon>Amygdaloideae</taxon>
        <taxon>Maleae</taxon>
        <taxon>Malus</taxon>
    </lineage>
</organism>
<dbReference type="STRING" id="106549.A0A540KU25"/>
<protein>
    <recommendedName>
        <fullName evidence="3">ABC transporter domain-containing protein</fullName>
    </recommendedName>
</protein>
<name>A0A540KU25_MALBA</name>
<dbReference type="EMBL" id="VIEB01000957">
    <property type="protein sequence ID" value="TQD77512.1"/>
    <property type="molecule type" value="Genomic_DNA"/>
</dbReference>